<dbReference type="AlphaFoldDB" id="A0A1M6LFZ4"/>
<sequence length="86" mass="9786">MKIIITDDKEMNEDGERDFRICDRVNELIDRLSKVSDIKILVIGEKENEKYITVPQTLINEAGLNGDELMVVSSEGKIEICPAEDF</sequence>
<evidence type="ECO:0000313" key="1">
    <source>
        <dbReference type="EMBL" id="SHJ70110.1"/>
    </source>
</evidence>
<reference evidence="1 2" key="1">
    <citation type="submission" date="2016-11" db="EMBL/GenBank/DDBJ databases">
        <authorList>
            <person name="Jaros S."/>
            <person name="Januszkiewicz K."/>
            <person name="Wedrychowicz H."/>
        </authorList>
    </citation>
    <scope>NUCLEOTIDE SEQUENCE [LARGE SCALE GENOMIC DNA]</scope>
    <source>
        <strain evidence="1 2">DSM 14214</strain>
    </source>
</reference>
<organism evidence="1 2">
    <name type="scientific">Anaerotignum lactatifermentans DSM 14214</name>
    <dbReference type="NCBI Taxonomy" id="1121323"/>
    <lineage>
        <taxon>Bacteria</taxon>
        <taxon>Bacillati</taxon>
        <taxon>Bacillota</taxon>
        <taxon>Clostridia</taxon>
        <taxon>Lachnospirales</taxon>
        <taxon>Anaerotignaceae</taxon>
        <taxon>Anaerotignum</taxon>
    </lineage>
</organism>
<name>A0A1M6LFZ4_9FIRM</name>
<gene>
    <name evidence="1" type="ORF">SAMN02745138_00370</name>
</gene>
<accession>A0A1M6LFZ4</accession>
<dbReference type="EMBL" id="FRAH01000004">
    <property type="protein sequence ID" value="SHJ70110.1"/>
    <property type="molecule type" value="Genomic_DNA"/>
</dbReference>
<protein>
    <submittedName>
        <fullName evidence="1">Uncharacterized protein</fullName>
    </submittedName>
</protein>
<dbReference type="Proteomes" id="UP000183975">
    <property type="component" value="Unassembled WGS sequence"/>
</dbReference>
<evidence type="ECO:0000313" key="2">
    <source>
        <dbReference type="Proteomes" id="UP000183975"/>
    </source>
</evidence>
<proteinExistence type="predicted"/>
<keyword evidence="2" id="KW-1185">Reference proteome</keyword>
<dbReference type="RefSeq" id="WP_072848523.1">
    <property type="nucleotide sequence ID" value="NZ_FRAH01000004.1"/>
</dbReference>